<dbReference type="InterPro" id="IPR018870">
    <property type="entry name" value="Tti2"/>
</dbReference>
<gene>
    <name evidence="2" type="ORF">BT96DRAFT_428892</name>
</gene>
<name>A0A6A4GS52_9AGAR</name>
<dbReference type="Proteomes" id="UP000799118">
    <property type="component" value="Unassembled WGS sequence"/>
</dbReference>
<sequence>MGGHDFYESQAWKKHPAASNVVFWCLRNIQTQDYDRLWYLVIPPIMTFLDDYQVPYKLIGVQMVNMLLEHVPRDILKRTGVDGLIITSLNTCLGQLDHPESPKLIHEAIAASLSLSLLTTTAESSTRFDQLCALLGERVIGMVWLYSSDKPGVVQASVEALPPLLRALGLGCTRYLKALIPQLTHPLLPVAFRSTPVQLQIHSLNALTIVIQECSHRMPLWKGTIINAISRCWVHLADTSSIDDSREQLTASLTL</sequence>
<dbReference type="GO" id="GO:0005829">
    <property type="term" value="C:cytosol"/>
    <property type="evidence" value="ECO:0007669"/>
    <property type="project" value="TreeGrafter"/>
</dbReference>
<dbReference type="InterPro" id="IPR016024">
    <property type="entry name" value="ARM-type_fold"/>
</dbReference>
<accession>A0A6A4GS52</accession>
<dbReference type="OrthoDB" id="6417021at2759"/>
<comment type="similarity">
    <text evidence="1">Belongs to the TTI2 family.</text>
</comment>
<evidence type="ECO:0000313" key="3">
    <source>
        <dbReference type="Proteomes" id="UP000799118"/>
    </source>
</evidence>
<dbReference type="Pfam" id="PF10521">
    <property type="entry name" value="Tti2"/>
    <property type="match status" value="1"/>
</dbReference>
<dbReference type="PANTHER" id="PTHR32226:SF2">
    <property type="entry name" value="TELO2-INTERACTING PROTEIN 2"/>
    <property type="match status" value="1"/>
</dbReference>
<protein>
    <submittedName>
        <fullName evidence="2">Uncharacterized protein</fullName>
    </submittedName>
</protein>
<evidence type="ECO:0000256" key="1">
    <source>
        <dbReference type="ARBA" id="ARBA00034736"/>
    </source>
</evidence>
<organism evidence="2 3">
    <name type="scientific">Gymnopus androsaceus JB14</name>
    <dbReference type="NCBI Taxonomy" id="1447944"/>
    <lineage>
        <taxon>Eukaryota</taxon>
        <taxon>Fungi</taxon>
        <taxon>Dikarya</taxon>
        <taxon>Basidiomycota</taxon>
        <taxon>Agaricomycotina</taxon>
        <taxon>Agaricomycetes</taxon>
        <taxon>Agaricomycetidae</taxon>
        <taxon>Agaricales</taxon>
        <taxon>Marasmiineae</taxon>
        <taxon>Omphalotaceae</taxon>
        <taxon>Gymnopus</taxon>
    </lineage>
</organism>
<dbReference type="AlphaFoldDB" id="A0A6A4GS52"/>
<keyword evidence="3" id="KW-1185">Reference proteome</keyword>
<proteinExistence type="inferred from homology"/>
<dbReference type="EMBL" id="ML769734">
    <property type="protein sequence ID" value="KAE9388619.1"/>
    <property type="molecule type" value="Genomic_DNA"/>
</dbReference>
<dbReference type="SUPFAM" id="SSF48371">
    <property type="entry name" value="ARM repeat"/>
    <property type="match status" value="1"/>
</dbReference>
<reference evidence="2" key="1">
    <citation type="journal article" date="2019" name="Environ. Microbiol.">
        <title>Fungal ecological strategies reflected in gene transcription - a case study of two litter decomposers.</title>
        <authorList>
            <person name="Barbi F."/>
            <person name="Kohler A."/>
            <person name="Barry K."/>
            <person name="Baskaran P."/>
            <person name="Daum C."/>
            <person name="Fauchery L."/>
            <person name="Ihrmark K."/>
            <person name="Kuo A."/>
            <person name="LaButti K."/>
            <person name="Lipzen A."/>
            <person name="Morin E."/>
            <person name="Grigoriev I.V."/>
            <person name="Henrissat B."/>
            <person name="Lindahl B."/>
            <person name="Martin F."/>
        </authorList>
    </citation>
    <scope>NUCLEOTIDE SEQUENCE</scope>
    <source>
        <strain evidence="2">JB14</strain>
    </source>
</reference>
<dbReference type="GO" id="GO:0005634">
    <property type="term" value="C:nucleus"/>
    <property type="evidence" value="ECO:0007669"/>
    <property type="project" value="TreeGrafter"/>
</dbReference>
<dbReference type="PANTHER" id="PTHR32226">
    <property type="entry name" value="TELO2-INTERACTING PROTEIN 2"/>
    <property type="match status" value="1"/>
</dbReference>
<evidence type="ECO:0000313" key="2">
    <source>
        <dbReference type="EMBL" id="KAE9388619.1"/>
    </source>
</evidence>
<dbReference type="GO" id="GO:0110078">
    <property type="term" value="C:TTT Hsp90 cochaperone complex"/>
    <property type="evidence" value="ECO:0007669"/>
    <property type="project" value="InterPro"/>
</dbReference>